<evidence type="ECO:0000313" key="3">
    <source>
        <dbReference type="EMBL" id="CAJ0932537.1"/>
    </source>
</evidence>
<name>A0ABN9L412_9NEOB</name>
<evidence type="ECO:0000313" key="4">
    <source>
        <dbReference type="Proteomes" id="UP001176940"/>
    </source>
</evidence>
<evidence type="ECO:0000256" key="1">
    <source>
        <dbReference type="ARBA" id="ARBA00010718"/>
    </source>
</evidence>
<comment type="similarity">
    <text evidence="1">Belongs to the alpha-carbonic anhydrase family.</text>
</comment>
<dbReference type="Proteomes" id="UP001176940">
    <property type="component" value="Unassembled WGS sequence"/>
</dbReference>
<dbReference type="SUPFAM" id="SSF51069">
    <property type="entry name" value="Carbonic anhydrase"/>
    <property type="match status" value="1"/>
</dbReference>
<comment type="caution">
    <text evidence="3">The sequence shown here is derived from an EMBL/GenBank/DDBJ whole genome shotgun (WGS) entry which is preliminary data.</text>
</comment>
<dbReference type="EMBL" id="CAUEEQ010008640">
    <property type="protein sequence ID" value="CAJ0932537.1"/>
    <property type="molecule type" value="Genomic_DNA"/>
</dbReference>
<evidence type="ECO:0000259" key="2">
    <source>
        <dbReference type="PROSITE" id="PS51144"/>
    </source>
</evidence>
<accession>A0ABN9L412</accession>
<proteinExistence type="inferred from homology"/>
<organism evidence="3 4">
    <name type="scientific">Ranitomeya imitator</name>
    <name type="common">mimic poison frog</name>
    <dbReference type="NCBI Taxonomy" id="111125"/>
    <lineage>
        <taxon>Eukaryota</taxon>
        <taxon>Metazoa</taxon>
        <taxon>Chordata</taxon>
        <taxon>Craniata</taxon>
        <taxon>Vertebrata</taxon>
        <taxon>Euteleostomi</taxon>
        <taxon>Amphibia</taxon>
        <taxon>Batrachia</taxon>
        <taxon>Anura</taxon>
        <taxon>Neobatrachia</taxon>
        <taxon>Hyloidea</taxon>
        <taxon>Dendrobatidae</taxon>
        <taxon>Dendrobatinae</taxon>
        <taxon>Ranitomeya</taxon>
    </lineage>
</organism>
<protein>
    <recommendedName>
        <fullName evidence="2">Alpha-carbonic anhydrase domain-containing protein</fullName>
    </recommendedName>
</protein>
<reference evidence="3" key="1">
    <citation type="submission" date="2023-07" db="EMBL/GenBank/DDBJ databases">
        <authorList>
            <person name="Stuckert A."/>
        </authorList>
    </citation>
    <scope>NUCLEOTIDE SEQUENCE</scope>
</reference>
<dbReference type="Gene3D" id="3.10.200.10">
    <property type="entry name" value="Alpha carbonic anhydrase"/>
    <property type="match status" value="1"/>
</dbReference>
<gene>
    <name evidence="3" type="ORF">RIMI_LOCUS5138127</name>
</gene>
<dbReference type="InterPro" id="IPR001148">
    <property type="entry name" value="CA_dom"/>
</dbReference>
<dbReference type="PROSITE" id="PS51144">
    <property type="entry name" value="ALPHA_CA_2"/>
    <property type="match status" value="1"/>
</dbReference>
<feature type="domain" description="Alpha-carbonic anhydrase" evidence="2">
    <location>
        <begin position="1"/>
        <end position="181"/>
    </location>
</feature>
<dbReference type="InterPro" id="IPR023561">
    <property type="entry name" value="Carbonic_anhydrase_a-class"/>
</dbReference>
<dbReference type="InterPro" id="IPR036398">
    <property type="entry name" value="CA_dom_sf"/>
</dbReference>
<dbReference type="PANTHER" id="PTHR18952:SF124">
    <property type="entry name" value="CARBONIC ANHYDRASE 7"/>
    <property type="match status" value="1"/>
</dbReference>
<dbReference type="SMART" id="SM01057">
    <property type="entry name" value="Carb_anhydrase"/>
    <property type="match status" value="1"/>
</dbReference>
<dbReference type="PANTHER" id="PTHR18952">
    <property type="entry name" value="CARBONIC ANHYDRASE"/>
    <property type="match status" value="1"/>
</dbReference>
<sequence length="183" mass="20763">MSNNGHSSRWSLTTMTIRQLHLVHWNAKSFLSFGEAEAAASDGLVVIGVFLDIGQKHPGLDRLTDALYMVRFRVSDRCELSVPPIVRCQGTKAQFNSFNPKCLLPSSLEYWTYPGSLTTPPLNESVTWIVLKEPITVSEKQMERFRKTLLINGEDEDERVHMVNNFRPPQPLNGRKVQASFKC</sequence>
<dbReference type="Pfam" id="PF00194">
    <property type="entry name" value="Carb_anhydrase"/>
    <property type="match status" value="1"/>
</dbReference>
<keyword evidence="4" id="KW-1185">Reference proteome</keyword>